<evidence type="ECO:0000313" key="1">
    <source>
        <dbReference type="EMBL" id="MBA4546664.1"/>
    </source>
</evidence>
<gene>
    <name evidence="1" type="ORF">H1Z91_09975</name>
</gene>
<proteinExistence type="predicted"/>
<dbReference type="Proteomes" id="UP000531895">
    <property type="component" value="Unassembled WGS sequence"/>
</dbReference>
<comment type="caution">
    <text evidence="1">The sequence shown here is derived from an EMBL/GenBank/DDBJ whole genome shotgun (WGS) entry which is preliminary data.</text>
</comment>
<reference evidence="1 2" key="1">
    <citation type="submission" date="2020-07" db="EMBL/GenBank/DDBJ databases">
        <authorList>
            <person name="Feng H."/>
        </authorList>
    </citation>
    <scope>NUCLEOTIDE SEQUENCE [LARGE SCALE GENOMIC DNA]</scope>
    <source>
        <strain evidence="2">s-7</strain>
    </source>
</reference>
<sequence>MAASLSSIFSLLKEILTTVKELKTISLTDRKNFQLEYVTSERANWRIMIREILQELIKIRMVTFPCDDEERRKYRSCLIRLHPLINPYGESEEENSDSYYIKDGHIKKIIDNDDLNDIDKLITFLSYLLKFDWERSKYEATSIEIDDEITQPTKELSKPEAQYIEMIRKYNDK</sequence>
<dbReference type="EMBL" id="JACEIT010000015">
    <property type="protein sequence ID" value="MBA4546664.1"/>
    <property type="molecule type" value="Genomic_DNA"/>
</dbReference>
<evidence type="ECO:0000313" key="2">
    <source>
        <dbReference type="Proteomes" id="UP000531895"/>
    </source>
</evidence>
<accession>A0A7W1XHB4</accession>
<protein>
    <submittedName>
        <fullName evidence="1">Uncharacterized protein</fullName>
    </submittedName>
</protein>
<dbReference type="RefSeq" id="WP_156272129.1">
    <property type="nucleotide sequence ID" value="NZ_BNJW01000017.1"/>
</dbReference>
<organism evidence="1 2">
    <name type="scientific">Enterococcus lactis</name>
    <dbReference type="NCBI Taxonomy" id="357441"/>
    <lineage>
        <taxon>Bacteria</taxon>
        <taxon>Bacillati</taxon>
        <taxon>Bacillota</taxon>
        <taxon>Bacilli</taxon>
        <taxon>Lactobacillales</taxon>
        <taxon>Enterococcaceae</taxon>
        <taxon>Enterococcus</taxon>
    </lineage>
</organism>
<name>A0A7W1XHB4_9ENTE</name>
<dbReference type="AlphaFoldDB" id="A0A7W1XHB4"/>